<evidence type="ECO:0000259" key="1">
    <source>
        <dbReference type="PROSITE" id="PS51071"/>
    </source>
</evidence>
<reference evidence="2 3" key="1">
    <citation type="submission" date="2020-03" db="EMBL/GenBank/DDBJ databases">
        <title>Genome sequence of strain Massilia sp. TW-1.</title>
        <authorList>
            <person name="Chaudhary D.K."/>
        </authorList>
    </citation>
    <scope>NUCLEOTIDE SEQUENCE [LARGE SCALE GENOMIC DNA]</scope>
    <source>
        <strain evidence="2 3">TW-1</strain>
    </source>
</reference>
<dbReference type="InterPro" id="IPR047640">
    <property type="entry name" value="RpiR-like"/>
</dbReference>
<dbReference type="SUPFAM" id="SSF46689">
    <property type="entry name" value="Homeodomain-like"/>
    <property type="match status" value="1"/>
</dbReference>
<dbReference type="PANTHER" id="PTHR30514">
    <property type="entry name" value="GLUCOKINASE"/>
    <property type="match status" value="1"/>
</dbReference>
<dbReference type="PROSITE" id="PS51071">
    <property type="entry name" value="HTH_RPIR"/>
    <property type="match status" value="1"/>
</dbReference>
<evidence type="ECO:0000313" key="3">
    <source>
        <dbReference type="Proteomes" id="UP000716322"/>
    </source>
</evidence>
<dbReference type="InterPro" id="IPR036388">
    <property type="entry name" value="WH-like_DNA-bd_sf"/>
</dbReference>
<feature type="domain" description="HTH rpiR-type" evidence="1">
    <location>
        <begin position="15"/>
        <end position="91"/>
    </location>
</feature>
<gene>
    <name evidence="2" type="ORF">HAV22_02535</name>
</gene>
<dbReference type="Pfam" id="PF01418">
    <property type="entry name" value="HTH_6"/>
    <property type="match status" value="1"/>
</dbReference>
<protein>
    <submittedName>
        <fullName evidence="2">MurR/RpiR family transcriptional regulator</fullName>
    </submittedName>
</protein>
<proteinExistence type="predicted"/>
<dbReference type="RefSeq" id="WP_166856127.1">
    <property type="nucleotide sequence ID" value="NZ_JAAQOM010000001.1"/>
</dbReference>
<dbReference type="PANTHER" id="PTHR30514:SF1">
    <property type="entry name" value="HTH-TYPE TRANSCRIPTIONAL REGULATOR HEXR-RELATED"/>
    <property type="match status" value="1"/>
</dbReference>
<dbReference type="InterPro" id="IPR009057">
    <property type="entry name" value="Homeodomain-like_sf"/>
</dbReference>
<organism evidence="2 3">
    <name type="scientific">Telluria antibiotica</name>
    <dbReference type="NCBI Taxonomy" id="2717319"/>
    <lineage>
        <taxon>Bacteria</taxon>
        <taxon>Pseudomonadati</taxon>
        <taxon>Pseudomonadota</taxon>
        <taxon>Betaproteobacteria</taxon>
        <taxon>Burkholderiales</taxon>
        <taxon>Oxalobacteraceae</taxon>
        <taxon>Telluria group</taxon>
        <taxon>Telluria</taxon>
    </lineage>
</organism>
<dbReference type="InterPro" id="IPR000281">
    <property type="entry name" value="HTH_RpiR"/>
</dbReference>
<comment type="caution">
    <text evidence="2">The sequence shown here is derived from an EMBL/GenBank/DDBJ whole genome shotgun (WGS) entry which is preliminary data.</text>
</comment>
<evidence type="ECO:0000313" key="2">
    <source>
        <dbReference type="EMBL" id="NIA52532.1"/>
    </source>
</evidence>
<dbReference type="Proteomes" id="UP000716322">
    <property type="component" value="Unassembled WGS sequence"/>
</dbReference>
<keyword evidence="3" id="KW-1185">Reference proteome</keyword>
<accession>A0ABX0P6Q5</accession>
<sequence length="270" mass="27637">MELPLPPCSASLAANSVLDRIARIYPTLSRAERQVADFVLADPGGLARTPISRITSQSGASAPTILCFCRAVGFKGLTDLKLSMVAVLGGDARTEASATSDHPLLNSATELVDKLRHLALRAHIAEAAALLAGAAGVTCMASHDLLAAAAYARDALLSRAVHALTPDAPAYGGAPSGPATAHAVGLFFCRGLPTAALADTITRYRRHGHGAIVVGDVTVAPFAQAPVEIATGLPPRRGAAHGSTALLPHLLVTDLLVDALVRRRGAAAGH</sequence>
<dbReference type="Gene3D" id="1.10.10.10">
    <property type="entry name" value="Winged helix-like DNA-binding domain superfamily/Winged helix DNA-binding domain"/>
    <property type="match status" value="1"/>
</dbReference>
<dbReference type="EMBL" id="JAAQOM010000001">
    <property type="protein sequence ID" value="NIA52532.1"/>
    <property type="molecule type" value="Genomic_DNA"/>
</dbReference>
<name>A0ABX0P6Q5_9BURK</name>